<dbReference type="OrthoDB" id="1751483at2759"/>
<accession>A0A5B6V1M1</accession>
<reference evidence="2" key="1">
    <citation type="journal article" date="2019" name="Plant Biotechnol. J.">
        <title>Genome sequencing of the Australian wild diploid species Gossypium australe highlights disease resistance and delayed gland morphogenesis.</title>
        <authorList>
            <person name="Cai Y."/>
            <person name="Cai X."/>
            <person name="Wang Q."/>
            <person name="Wang P."/>
            <person name="Zhang Y."/>
            <person name="Cai C."/>
            <person name="Xu Y."/>
            <person name="Wang K."/>
            <person name="Zhou Z."/>
            <person name="Wang C."/>
            <person name="Geng S."/>
            <person name="Li B."/>
            <person name="Dong Q."/>
            <person name="Hou Y."/>
            <person name="Wang H."/>
            <person name="Ai P."/>
            <person name="Liu Z."/>
            <person name="Yi F."/>
            <person name="Sun M."/>
            <person name="An G."/>
            <person name="Cheng J."/>
            <person name="Zhang Y."/>
            <person name="Shi Q."/>
            <person name="Xie Y."/>
            <person name="Shi X."/>
            <person name="Chang Y."/>
            <person name="Huang F."/>
            <person name="Chen Y."/>
            <person name="Hong S."/>
            <person name="Mi L."/>
            <person name="Sun Q."/>
            <person name="Zhang L."/>
            <person name="Zhou B."/>
            <person name="Peng R."/>
            <person name="Zhang X."/>
            <person name="Liu F."/>
        </authorList>
    </citation>
    <scope>NUCLEOTIDE SEQUENCE [LARGE SCALE GENOMIC DNA]</scope>
    <source>
        <strain evidence="2">cv. PA1801</strain>
    </source>
</reference>
<comment type="caution">
    <text evidence="1">The sequence shown here is derived from an EMBL/GenBank/DDBJ whole genome shotgun (WGS) entry which is preliminary data.</text>
</comment>
<dbReference type="Proteomes" id="UP000325315">
    <property type="component" value="Unassembled WGS sequence"/>
</dbReference>
<name>A0A5B6V1M1_9ROSI</name>
<protein>
    <submittedName>
        <fullName evidence="1">Retrovirus-related Pol polyprotein from transposon TNT 1-94</fullName>
    </submittedName>
</protein>
<evidence type="ECO:0000313" key="1">
    <source>
        <dbReference type="EMBL" id="KAA3463049.1"/>
    </source>
</evidence>
<dbReference type="AlphaFoldDB" id="A0A5B6V1M1"/>
<gene>
    <name evidence="1" type="ORF">EPI10_029475</name>
</gene>
<evidence type="ECO:0000313" key="2">
    <source>
        <dbReference type="Proteomes" id="UP000325315"/>
    </source>
</evidence>
<organism evidence="1 2">
    <name type="scientific">Gossypium australe</name>
    <dbReference type="NCBI Taxonomy" id="47621"/>
    <lineage>
        <taxon>Eukaryota</taxon>
        <taxon>Viridiplantae</taxon>
        <taxon>Streptophyta</taxon>
        <taxon>Embryophyta</taxon>
        <taxon>Tracheophyta</taxon>
        <taxon>Spermatophyta</taxon>
        <taxon>Magnoliopsida</taxon>
        <taxon>eudicotyledons</taxon>
        <taxon>Gunneridae</taxon>
        <taxon>Pentapetalae</taxon>
        <taxon>rosids</taxon>
        <taxon>malvids</taxon>
        <taxon>Malvales</taxon>
        <taxon>Malvaceae</taxon>
        <taxon>Malvoideae</taxon>
        <taxon>Gossypium</taxon>
    </lineage>
</organism>
<sequence length="116" mass="13227">MSKNNLVENLSSIADHEDVYEVFQFVKHARLPFLANRAWRASEKIHLVHIDICGPIKTSSSNGSSLWFLLMIARESKNEVKTQKLIESGLVCETEPTFQPVAGPDQLSRHWLKPNR</sequence>
<keyword evidence="2" id="KW-1185">Reference proteome</keyword>
<proteinExistence type="predicted"/>
<dbReference type="EMBL" id="SMMG02000009">
    <property type="protein sequence ID" value="KAA3463049.1"/>
    <property type="molecule type" value="Genomic_DNA"/>
</dbReference>